<dbReference type="GO" id="GO:0003677">
    <property type="term" value="F:DNA binding"/>
    <property type="evidence" value="ECO:0007669"/>
    <property type="project" value="InterPro"/>
</dbReference>
<evidence type="ECO:0000259" key="2">
    <source>
        <dbReference type="SMART" id="SM00421"/>
    </source>
</evidence>
<feature type="transmembrane region" description="Helical" evidence="1">
    <location>
        <begin position="73"/>
        <end position="91"/>
    </location>
</feature>
<dbReference type="Gene3D" id="1.10.10.10">
    <property type="entry name" value="Winged helix-like DNA-binding domain superfamily/Winged helix DNA-binding domain"/>
    <property type="match status" value="1"/>
</dbReference>
<feature type="transmembrane region" description="Helical" evidence="1">
    <location>
        <begin position="103"/>
        <end position="122"/>
    </location>
</feature>
<dbReference type="AlphaFoldDB" id="A0A3N0HXB2"/>
<dbReference type="SUPFAM" id="SSF46894">
    <property type="entry name" value="C-terminal effector domain of the bipartite response regulators"/>
    <property type="match status" value="1"/>
</dbReference>
<dbReference type="Pfam" id="PF00196">
    <property type="entry name" value="GerE"/>
    <property type="match status" value="1"/>
</dbReference>
<evidence type="ECO:0000313" key="3">
    <source>
        <dbReference type="EMBL" id="RNM29381.1"/>
    </source>
</evidence>
<dbReference type="Proteomes" id="UP000276568">
    <property type="component" value="Unassembled WGS sequence"/>
</dbReference>
<protein>
    <recommendedName>
        <fullName evidence="2">HTH luxR-type domain-containing protein</fullName>
    </recommendedName>
</protein>
<keyword evidence="1" id="KW-0472">Membrane</keyword>
<feature type="transmembrane region" description="Helical" evidence="1">
    <location>
        <begin position="142"/>
        <end position="164"/>
    </location>
</feature>
<dbReference type="InterPro" id="IPR016032">
    <property type="entry name" value="Sig_transdc_resp-reg_C-effctor"/>
</dbReference>
<accession>A0A3N0HXB2</accession>
<dbReference type="OrthoDB" id="2039528at2"/>
<dbReference type="GO" id="GO:0006355">
    <property type="term" value="P:regulation of DNA-templated transcription"/>
    <property type="evidence" value="ECO:0007669"/>
    <property type="project" value="InterPro"/>
</dbReference>
<keyword evidence="4" id="KW-1185">Reference proteome</keyword>
<keyword evidence="1" id="KW-0812">Transmembrane</keyword>
<reference evidence="3 4" key="1">
    <citation type="submission" date="2018-11" db="EMBL/GenBank/DDBJ databases">
        <title>Clostridium sp. nov., a member of the family Erysipelotrichaceae isolated from pig faeces.</title>
        <authorList>
            <person name="Chang Y.-H."/>
        </authorList>
    </citation>
    <scope>NUCLEOTIDE SEQUENCE [LARGE SCALE GENOMIC DNA]</scope>
    <source>
        <strain evidence="3 4">YH-panp20</strain>
    </source>
</reference>
<sequence length="478" mass="56095">MLYNISFDICAIALTGMALYTLFYRRNHHNRFSRIFLILLLMHMVALITDIASSFTNSYPSATAPFFRDAMNYIFLAVHSSEAFVFLYFLIVDLEIGHTTHHYINILLLLPECCFILFPLLLNPWTHAVFYYDKTNHYVHGPMMYMIYGAVYLYLALCLGLIIHKRERLTQRQYRTLLYLFLLSGIPVLIQSLFMPHQLIEMYFQALGFYGFLQLIDPIDQYYHPVTRIKNFQAMINDLSPYFVNQTSMYAIIIKISRLEVLSFFSQTSDISHSYRLLITDWLSSLVKRGHCYDCEYGIYVLTTTEDPLSLCQTIQARMASPWQYRHHTYQFSVQITPVQISEDIHSMDTFIHMVHIPYFHTKQGCVFQSVKDLARESKEFMTHQKPEIPYELQEALDTFLHGFATLTPAERSITDLYIHGHEIREIPDIACISVNTVKKHNKNIYHKLGIKSKEELLIYVDLFQRCGRIQDLYSNAK</sequence>
<feature type="transmembrane region" description="Helical" evidence="1">
    <location>
        <begin position="35"/>
        <end position="53"/>
    </location>
</feature>
<dbReference type="RefSeq" id="WP_128521068.1">
    <property type="nucleotide sequence ID" value="NZ_JAQXZP010000016.1"/>
</dbReference>
<organism evidence="3 4">
    <name type="scientific">Absicoccus porci</name>
    <dbReference type="NCBI Taxonomy" id="2486576"/>
    <lineage>
        <taxon>Bacteria</taxon>
        <taxon>Bacillati</taxon>
        <taxon>Bacillota</taxon>
        <taxon>Erysipelotrichia</taxon>
        <taxon>Erysipelotrichales</taxon>
        <taxon>Erysipelotrichaceae</taxon>
        <taxon>Absicoccus</taxon>
    </lineage>
</organism>
<dbReference type="EMBL" id="RJQC01000004">
    <property type="protein sequence ID" value="RNM29381.1"/>
    <property type="molecule type" value="Genomic_DNA"/>
</dbReference>
<proteinExistence type="predicted"/>
<feature type="transmembrane region" description="Helical" evidence="1">
    <location>
        <begin position="176"/>
        <end position="195"/>
    </location>
</feature>
<dbReference type="SMART" id="SM00421">
    <property type="entry name" value="HTH_LUXR"/>
    <property type="match status" value="1"/>
</dbReference>
<evidence type="ECO:0000313" key="4">
    <source>
        <dbReference type="Proteomes" id="UP000276568"/>
    </source>
</evidence>
<keyword evidence="1" id="KW-1133">Transmembrane helix</keyword>
<gene>
    <name evidence="3" type="ORF">EDX97_10330</name>
</gene>
<dbReference type="InterPro" id="IPR000792">
    <property type="entry name" value="Tscrpt_reg_LuxR_C"/>
</dbReference>
<dbReference type="InterPro" id="IPR036388">
    <property type="entry name" value="WH-like_DNA-bd_sf"/>
</dbReference>
<evidence type="ECO:0000256" key="1">
    <source>
        <dbReference type="SAM" id="Phobius"/>
    </source>
</evidence>
<comment type="caution">
    <text evidence="3">The sequence shown here is derived from an EMBL/GenBank/DDBJ whole genome shotgun (WGS) entry which is preliminary data.</text>
</comment>
<feature type="domain" description="HTH luxR-type" evidence="2">
    <location>
        <begin position="404"/>
        <end position="461"/>
    </location>
</feature>
<feature type="transmembrane region" description="Helical" evidence="1">
    <location>
        <begin position="6"/>
        <end position="23"/>
    </location>
</feature>
<name>A0A3N0HXB2_9FIRM</name>